<gene>
    <name evidence="1" type="ORF">J2Z75_002598</name>
</gene>
<name>A0ABS4EMN5_9HYPH</name>
<dbReference type="NCBIfam" id="NF047838">
    <property type="entry name" value="SCO4402_fam"/>
    <property type="match status" value="1"/>
</dbReference>
<keyword evidence="2" id="KW-1185">Reference proteome</keyword>
<organism evidence="1 2">
    <name type="scientific">Rhizobium herbae</name>
    <dbReference type="NCBI Taxonomy" id="508661"/>
    <lineage>
        <taxon>Bacteria</taxon>
        <taxon>Pseudomonadati</taxon>
        <taxon>Pseudomonadota</taxon>
        <taxon>Alphaproteobacteria</taxon>
        <taxon>Hyphomicrobiales</taxon>
        <taxon>Rhizobiaceae</taxon>
        <taxon>Rhizobium/Agrobacterium group</taxon>
        <taxon>Rhizobium</taxon>
    </lineage>
</organism>
<accession>A0ABS4EMN5</accession>
<evidence type="ECO:0000313" key="1">
    <source>
        <dbReference type="EMBL" id="MBP1859086.1"/>
    </source>
</evidence>
<reference evidence="1 2" key="1">
    <citation type="submission" date="2021-03" db="EMBL/GenBank/DDBJ databases">
        <title>Genomic Encyclopedia of Type Strains, Phase IV (KMG-IV): sequencing the most valuable type-strain genomes for metagenomic binning, comparative biology and taxonomic classification.</title>
        <authorList>
            <person name="Goeker M."/>
        </authorList>
    </citation>
    <scope>NUCLEOTIDE SEQUENCE [LARGE SCALE GENOMIC DNA]</scope>
    <source>
        <strain evidence="1 2">DSM 26427</strain>
    </source>
</reference>
<protein>
    <submittedName>
        <fullName evidence="1">Uncharacterized protein</fullName>
    </submittedName>
</protein>
<dbReference type="InterPro" id="IPR057705">
    <property type="entry name" value="DUF7945"/>
</dbReference>
<proteinExistence type="predicted"/>
<dbReference type="Pfam" id="PF25656">
    <property type="entry name" value="DUF7945"/>
    <property type="match status" value="1"/>
</dbReference>
<dbReference type="Proteomes" id="UP000823786">
    <property type="component" value="Unassembled WGS sequence"/>
</dbReference>
<sequence length="124" mass="14583">MIYLHSPNLRERLIAHLRELSDLEYQKRYWKVIDEETGNYDEFDYSVHFLYDDTDLAYDPDSYIGCTLYSQEEAECVRKLATALDIVFEVNGLELDDHEYLSTKEWPLVLRAAAEALSVIEKKP</sequence>
<comment type="caution">
    <text evidence="1">The sequence shown here is derived from an EMBL/GenBank/DDBJ whole genome shotgun (WGS) entry which is preliminary data.</text>
</comment>
<dbReference type="RefSeq" id="WP_209852863.1">
    <property type="nucleotide sequence ID" value="NZ_JAGGJV010000004.1"/>
</dbReference>
<evidence type="ECO:0000313" key="2">
    <source>
        <dbReference type="Proteomes" id="UP000823786"/>
    </source>
</evidence>
<dbReference type="EMBL" id="JAGGJV010000004">
    <property type="protein sequence ID" value="MBP1859086.1"/>
    <property type="molecule type" value="Genomic_DNA"/>
</dbReference>